<feature type="transmembrane region" description="Helical" evidence="1">
    <location>
        <begin position="49"/>
        <end position="75"/>
    </location>
</feature>
<keyword evidence="3" id="KW-1185">Reference proteome</keyword>
<feature type="transmembrane region" description="Helical" evidence="1">
    <location>
        <begin position="7"/>
        <end position="29"/>
    </location>
</feature>
<evidence type="ECO:0000256" key="1">
    <source>
        <dbReference type="SAM" id="Phobius"/>
    </source>
</evidence>
<name>A0AAP2FLQ8_KLEOX</name>
<keyword evidence="1" id="KW-0472">Membrane</keyword>
<evidence type="ECO:0000313" key="2">
    <source>
        <dbReference type="EMBL" id="MBQ0600914.1"/>
    </source>
</evidence>
<dbReference type="AlphaFoldDB" id="A0AAP2FLQ8"/>
<proteinExistence type="predicted"/>
<protein>
    <submittedName>
        <fullName evidence="2">Uncharacterized protein</fullName>
    </submittedName>
</protein>
<accession>A0AAP2FLQ8</accession>
<evidence type="ECO:0000313" key="3">
    <source>
        <dbReference type="Proteomes" id="UP000673434"/>
    </source>
</evidence>
<comment type="caution">
    <text evidence="2">The sequence shown here is derived from an EMBL/GenBank/DDBJ whole genome shotgun (WGS) entry which is preliminary data.</text>
</comment>
<dbReference type="Proteomes" id="UP000673434">
    <property type="component" value="Unassembled WGS sequence"/>
</dbReference>
<dbReference type="EMBL" id="JAGKON010000013">
    <property type="protein sequence ID" value="MBQ0600914.1"/>
    <property type="molecule type" value="Genomic_DNA"/>
</dbReference>
<reference evidence="2 3" key="1">
    <citation type="submission" date="2021-03" db="EMBL/GenBank/DDBJ databases">
        <authorList>
            <person name="Stanton E."/>
        </authorList>
    </citation>
    <scope>NUCLEOTIDE SEQUENCE [LARGE SCALE GENOMIC DNA]</scope>
    <source>
        <strain evidence="2 3">2020EL-00037</strain>
    </source>
</reference>
<keyword evidence="1" id="KW-0812">Transmembrane</keyword>
<gene>
    <name evidence="2" type="ORF">J7S78_14035</name>
</gene>
<organism evidence="2 3">
    <name type="scientific">Klebsiella oxytoca</name>
    <dbReference type="NCBI Taxonomy" id="571"/>
    <lineage>
        <taxon>Bacteria</taxon>
        <taxon>Pseudomonadati</taxon>
        <taxon>Pseudomonadota</taxon>
        <taxon>Gammaproteobacteria</taxon>
        <taxon>Enterobacterales</taxon>
        <taxon>Enterobacteriaceae</taxon>
        <taxon>Klebsiella/Raoultella group</taxon>
        <taxon>Klebsiella</taxon>
    </lineage>
</organism>
<keyword evidence="1" id="KW-1133">Transmembrane helix</keyword>
<dbReference type="RefSeq" id="WP_210846315.1">
    <property type="nucleotide sequence ID" value="NZ_JAGKON010000013.1"/>
</dbReference>
<sequence>MEHWGWVMAGAVFIWGVFGFGGVVKNGGLYPGATPPYTHYQAMNGSFEFVAAGIFLFFSPYVGIGIGSFGLLIFLKACLDYLRWKKQDRSENQG</sequence>